<dbReference type="InterPro" id="IPR002931">
    <property type="entry name" value="Transglutaminase-like"/>
</dbReference>
<dbReference type="PANTHER" id="PTHR33490:SF3">
    <property type="entry name" value="CONSERVED INTEGRAL MEMBRANE PROTEIN"/>
    <property type="match status" value="1"/>
</dbReference>
<organism evidence="2 3">
    <name type="scientific">Methanobacterium formicicum (strain DSM 3637 / PP1)</name>
    <dbReference type="NCBI Taxonomy" id="1204725"/>
    <lineage>
        <taxon>Archaea</taxon>
        <taxon>Methanobacteriati</taxon>
        <taxon>Methanobacteriota</taxon>
        <taxon>Methanomada group</taxon>
        <taxon>Methanobacteria</taxon>
        <taxon>Methanobacteriales</taxon>
        <taxon>Methanobacteriaceae</taxon>
        <taxon>Methanobacterium</taxon>
    </lineage>
</organism>
<name>K2QXC2_METFP</name>
<dbReference type="InterPro" id="IPR038765">
    <property type="entry name" value="Papain-like_cys_pep_sf"/>
</dbReference>
<comment type="caution">
    <text evidence="2">The sequence shown here is derived from an EMBL/GenBank/DDBJ whole genome shotgun (WGS) entry which is preliminary data.</text>
</comment>
<evidence type="ECO:0000313" key="2">
    <source>
        <dbReference type="EMBL" id="EKF84898.1"/>
    </source>
</evidence>
<accession>K2QXC2</accession>
<dbReference type="SMART" id="SM00460">
    <property type="entry name" value="TGc"/>
    <property type="match status" value="1"/>
</dbReference>
<dbReference type="PATRIC" id="fig|1204725.3.peg.2189"/>
<protein>
    <submittedName>
        <fullName evidence="2">Transglutaminase domain-containing protein</fullName>
    </submittedName>
</protein>
<feature type="domain" description="Transglutaminase-like" evidence="1">
    <location>
        <begin position="877"/>
        <end position="938"/>
    </location>
</feature>
<dbReference type="PANTHER" id="PTHR33490">
    <property type="entry name" value="BLR5614 PROTEIN-RELATED"/>
    <property type="match status" value="1"/>
</dbReference>
<gene>
    <name evidence="2" type="ORF">A994_10892</name>
</gene>
<dbReference type="EMBL" id="AMPO01000011">
    <property type="protein sequence ID" value="EKF84898.1"/>
    <property type="molecule type" value="Genomic_DNA"/>
</dbReference>
<proteinExistence type="predicted"/>
<evidence type="ECO:0000313" key="3">
    <source>
        <dbReference type="Proteomes" id="UP000007360"/>
    </source>
</evidence>
<reference evidence="2 3" key="1">
    <citation type="journal article" date="2012" name="J. Bacteriol.">
        <title>Draft genome sequence of Methanobacterium formicicum DSM 3637, an archaebacterium isolated from the methane producer amoeba Pelomyxa palustris.</title>
        <authorList>
            <person name="Gutierrez G."/>
        </authorList>
    </citation>
    <scope>NUCLEOTIDE SEQUENCE [LARGE SCALE GENOMIC DNA]</scope>
    <source>
        <strain evidence="3">DSM 3637 / PP1</strain>
    </source>
</reference>
<dbReference type="SUPFAM" id="SSF54001">
    <property type="entry name" value="Cysteine proteinases"/>
    <property type="match status" value="1"/>
</dbReference>
<dbReference type="Pfam" id="PF01841">
    <property type="entry name" value="Transglut_core"/>
    <property type="match status" value="1"/>
</dbReference>
<dbReference type="Gene3D" id="3.10.620.30">
    <property type="match status" value="1"/>
</dbReference>
<evidence type="ECO:0000259" key="1">
    <source>
        <dbReference type="SMART" id="SM00460"/>
    </source>
</evidence>
<dbReference type="AlphaFoldDB" id="K2QXC2"/>
<dbReference type="Proteomes" id="UP000007360">
    <property type="component" value="Unassembled WGS sequence"/>
</dbReference>
<sequence length="965" mass="108151">MNVKFVPKVIFSFFVFFCVIMFISSVSTVSAANSTNTTSFTPSEIANASVTVQKQIETNKKLPDKVAIGNQTINTAQYLHLAVEATNQIQQNNNRSISVNNDQIPQYSEESLISGSISRADYLDFANRIDEYINNNHQAPPYGFIGLGKISYQSQVYLFSRILSIYYTNGTLPLYINLKPFTSSNIPILYTPATTFTTTQIIQTATDLQKTIETTKTIPNTVTINGTTIYTAQFLHLATQTITQLKNNIFDPILLKNDDQPTYTEEQFNVGTMTQNDYLDFAQRITNHMNQNQQAPPYGFTGLGKISYQSQVYLFVRLLTIYNSTGSLPLTVTMKPFTSSNIPILYTPATTFTTTQIIQTATNLQKTIETTKTIPNTVTINGTTIYTAQFLHLTIQTTLQLKNTSNNPIALQNDQAPSYTQEQLNTGTLTKNDYLDFAQRLNDYMNNNQQAAPYGLIGPGKIGYQSQVYLFTRILTIYNSTGSLPSSIIVKSWTADNIPILSMQSVSFTPQQIVDTAVKLKNTIELTKTIPATVVINGITIYTAQFLHLAVEAAVQLNENNGNKIFLQSDEPPGYSKEELVNGVLFKDEYLDFARRVSDYMNENHQAPPYGYIGLGTISYQSQVYLFVRVLDYYNTSKSLADNIVVKSWSSQNIPLNQVNIAFSIDQIALTSNGVRNNVEIYKALPEFAYIEGLRVNIAQFLYLTVQAVVQINNHDSSPIKVKNYSIPGYSEEQLSSGSLSTEQYIDFAKRIRDYMNENQQAPPYGYIGLGKIGFQSQVCIYSRILDSYRIRGSLPAVSDNIKPWLSVIYNIPAGYEQYCVPTRYCQSDDPSIIALANSITVSAFSVYDKAVLIFEWVRDNIGFEFYYNTVKGAVGTLQSGAGNCVDTTHLLVALCRASGIPARYVQGDCYFSSGNWYGHVWAMIYVNNQWYWADATSYWNDFGTISNWDTGSYVLKGTYTSLPF</sequence>
<keyword evidence="3" id="KW-1185">Reference proteome</keyword>